<dbReference type="InParanoid" id="A0A1J7IAY0"/>
<evidence type="ECO:0000256" key="1">
    <source>
        <dbReference type="SAM" id="MobiDB-lite"/>
    </source>
</evidence>
<dbReference type="STRING" id="1408157.A0A1J7IAY0"/>
<accession>A0A1J7IAY0</accession>
<feature type="region of interest" description="Disordered" evidence="1">
    <location>
        <begin position="1"/>
        <end position="105"/>
    </location>
</feature>
<dbReference type="AlphaFoldDB" id="A0A1J7IAY0"/>
<feature type="compositionally biased region" description="Basic residues" evidence="1">
    <location>
        <begin position="31"/>
        <end position="49"/>
    </location>
</feature>
<feature type="compositionally biased region" description="Polar residues" evidence="1">
    <location>
        <begin position="288"/>
        <end position="297"/>
    </location>
</feature>
<dbReference type="OrthoDB" id="5430106at2759"/>
<feature type="compositionally biased region" description="Polar residues" evidence="1">
    <location>
        <begin position="142"/>
        <end position="157"/>
    </location>
</feature>
<dbReference type="PANTHER" id="PTHR22794">
    <property type="entry name" value="THAP DOMAIN PROTEIN 11"/>
    <property type="match status" value="1"/>
</dbReference>
<feature type="compositionally biased region" description="Gly residues" evidence="1">
    <location>
        <begin position="344"/>
        <end position="358"/>
    </location>
</feature>
<feature type="region of interest" description="Disordered" evidence="1">
    <location>
        <begin position="280"/>
        <end position="423"/>
    </location>
</feature>
<reference evidence="2 3" key="1">
    <citation type="submission" date="2016-10" db="EMBL/GenBank/DDBJ databases">
        <title>Draft genome sequence of Coniochaeta ligniaria NRRL30616, a lignocellulolytic fungus for bioabatement of inhibitors in plant biomass hydrolysates.</title>
        <authorList>
            <consortium name="DOE Joint Genome Institute"/>
            <person name="Jimenez D.J."/>
            <person name="Hector R.E."/>
            <person name="Riley R."/>
            <person name="Sun H."/>
            <person name="Grigoriev I.V."/>
            <person name="Van Elsas J.D."/>
            <person name="Nichols N.N."/>
        </authorList>
    </citation>
    <scope>NUCLEOTIDE SEQUENCE [LARGE SCALE GENOMIC DNA]</scope>
    <source>
        <strain evidence="2 3">NRRL 30616</strain>
    </source>
</reference>
<evidence type="ECO:0000313" key="2">
    <source>
        <dbReference type="EMBL" id="OIW24467.1"/>
    </source>
</evidence>
<feature type="compositionally biased region" description="Polar residues" evidence="1">
    <location>
        <begin position="191"/>
        <end position="203"/>
    </location>
</feature>
<organism evidence="2 3">
    <name type="scientific">Coniochaeta ligniaria NRRL 30616</name>
    <dbReference type="NCBI Taxonomy" id="1408157"/>
    <lineage>
        <taxon>Eukaryota</taxon>
        <taxon>Fungi</taxon>
        <taxon>Dikarya</taxon>
        <taxon>Ascomycota</taxon>
        <taxon>Pezizomycotina</taxon>
        <taxon>Sordariomycetes</taxon>
        <taxon>Sordariomycetidae</taxon>
        <taxon>Coniochaetales</taxon>
        <taxon>Coniochaetaceae</taxon>
        <taxon>Coniochaeta</taxon>
    </lineage>
</organism>
<feature type="compositionally biased region" description="Gly residues" evidence="1">
    <location>
        <begin position="584"/>
        <end position="596"/>
    </location>
</feature>
<protein>
    <submittedName>
        <fullName evidence="2">Uncharacterized protein</fullName>
    </submittedName>
</protein>
<gene>
    <name evidence="2" type="ORF">CONLIGDRAFT_685440</name>
</gene>
<feature type="region of interest" description="Disordered" evidence="1">
    <location>
        <begin position="136"/>
        <end position="267"/>
    </location>
</feature>
<name>A0A1J7IAY0_9PEZI</name>
<feature type="compositionally biased region" description="Polar residues" evidence="1">
    <location>
        <begin position="62"/>
        <end position="76"/>
    </location>
</feature>
<feature type="compositionally biased region" description="Basic and acidic residues" evidence="1">
    <location>
        <begin position="553"/>
        <end position="562"/>
    </location>
</feature>
<keyword evidence="3" id="KW-1185">Reference proteome</keyword>
<proteinExistence type="predicted"/>
<evidence type="ECO:0000313" key="3">
    <source>
        <dbReference type="Proteomes" id="UP000182658"/>
    </source>
</evidence>
<feature type="compositionally biased region" description="Low complexity" evidence="1">
    <location>
        <begin position="204"/>
        <end position="237"/>
    </location>
</feature>
<feature type="compositionally biased region" description="Low complexity" evidence="1">
    <location>
        <begin position="298"/>
        <end position="308"/>
    </location>
</feature>
<feature type="region of interest" description="Disordered" evidence="1">
    <location>
        <begin position="527"/>
        <end position="604"/>
    </location>
</feature>
<dbReference type="GO" id="GO:0000329">
    <property type="term" value="C:fungal-type vacuole membrane"/>
    <property type="evidence" value="ECO:0007669"/>
    <property type="project" value="TreeGrafter"/>
</dbReference>
<dbReference type="GO" id="GO:0031931">
    <property type="term" value="C:TORC1 complex"/>
    <property type="evidence" value="ECO:0007669"/>
    <property type="project" value="TreeGrafter"/>
</dbReference>
<feature type="compositionally biased region" description="Acidic residues" evidence="1">
    <location>
        <begin position="174"/>
        <end position="189"/>
    </location>
</feature>
<dbReference type="Proteomes" id="UP000182658">
    <property type="component" value="Unassembled WGS sequence"/>
</dbReference>
<dbReference type="PANTHER" id="PTHR22794:SF2">
    <property type="entry name" value="THAP DOMAIN-CONTAINING PROTEIN 11"/>
    <property type="match status" value="1"/>
</dbReference>
<dbReference type="EMBL" id="KV875103">
    <property type="protein sequence ID" value="OIW24467.1"/>
    <property type="molecule type" value="Genomic_DNA"/>
</dbReference>
<sequence length="630" mass="66055">MANGDGDQSKRPPLSQHDSDSQVSDKGQHGGQHHRQKKSAHHVGGRLHARVASSKSLHKGHGSTSSAKLTRRQASPSPDRGAFAFPPTTPLSHASGHRRATSDLNLSREASATNLLLKKNSSHTSLKRNRSKVEIIGKKSKSSTNLKSHGSTSALSNHNKHGGRAVNQVHFNLGDDEDDDVDNQEDEWVDASTSASPYLSRRTSVVSGGQNSAASSAGNSRPPTAASDQPPQQQQQQQPPPSPRPQSTRSTTNGPDSPRGVATSQHSQYLTSRILERTPAQHAPPMMSTETASVQPVSSSRAHSPDSSDNNTTMPPSPLARIRPGSSGNKPELTSRFITSATGTSGGSGSGPGTGPGSFTGALARAANGRIEVTTAPGEVRRPKSMGSLVAGRGGETEEEGGPSPRRTNGNGRVAADNDDEGVAGEKKTAAYVMNRTQQKINLQRASSSLEPSVPPHNHPALSMGGMAMASPAASHQGGVYGRGETVLPRLLERTGMEYLVVRRYQNPIARSLARLVQGREGKIRVLKRGHSAAHSRQGSELRGGGGPGPVLRELRERDGDRVGGLIGGRGGERRPGSRRGNVNGNGDGGGEGNTGLSGSSLVDGSEAADVDALLRNLWDRNMDLSAGQE</sequence>